<accession>A0A670IMX3</accession>
<evidence type="ECO:0000256" key="7">
    <source>
        <dbReference type="ARBA" id="ARBA00023054"/>
    </source>
</evidence>
<keyword evidence="4" id="KW-0132">Cell division</keyword>
<dbReference type="GO" id="GO:0031023">
    <property type="term" value="P:microtubule organizing center organization"/>
    <property type="evidence" value="ECO:0007669"/>
    <property type="project" value="TreeGrafter"/>
</dbReference>
<dbReference type="GO" id="GO:0051301">
    <property type="term" value="P:cell division"/>
    <property type="evidence" value="ECO:0007669"/>
    <property type="project" value="UniProtKB-KW"/>
</dbReference>
<evidence type="ECO:0000256" key="5">
    <source>
        <dbReference type="ARBA" id="ARBA00022701"/>
    </source>
</evidence>
<comment type="similarity">
    <text evidence="2">Belongs to the HAUS3 family.</text>
</comment>
<organism evidence="11 12">
    <name type="scientific">Podarcis muralis</name>
    <name type="common">Wall lizard</name>
    <name type="synonym">Lacerta muralis</name>
    <dbReference type="NCBI Taxonomy" id="64176"/>
    <lineage>
        <taxon>Eukaryota</taxon>
        <taxon>Metazoa</taxon>
        <taxon>Chordata</taxon>
        <taxon>Craniata</taxon>
        <taxon>Vertebrata</taxon>
        <taxon>Euteleostomi</taxon>
        <taxon>Lepidosauria</taxon>
        <taxon>Squamata</taxon>
        <taxon>Bifurcata</taxon>
        <taxon>Unidentata</taxon>
        <taxon>Episquamata</taxon>
        <taxon>Laterata</taxon>
        <taxon>Lacertibaenia</taxon>
        <taxon>Lacertidae</taxon>
        <taxon>Podarcis</taxon>
    </lineage>
</organism>
<dbReference type="InterPro" id="IPR032733">
    <property type="entry name" value="HAUS3_N"/>
</dbReference>
<dbReference type="GO" id="GO:0005874">
    <property type="term" value="C:microtubule"/>
    <property type="evidence" value="ECO:0007669"/>
    <property type="project" value="UniProtKB-KW"/>
</dbReference>
<dbReference type="InterPro" id="IPR026206">
    <property type="entry name" value="HAUS3"/>
</dbReference>
<protein>
    <recommendedName>
        <fullName evidence="10">HAUS augmin-like complex subunit 3 N-terminal domain-containing protein</fullName>
    </recommendedName>
</protein>
<dbReference type="GO" id="GO:0070652">
    <property type="term" value="C:HAUS complex"/>
    <property type="evidence" value="ECO:0007669"/>
    <property type="project" value="InterPro"/>
</dbReference>
<keyword evidence="8" id="KW-0206">Cytoskeleton</keyword>
<name>A0A670IMX3_PODMU</name>
<evidence type="ECO:0000256" key="2">
    <source>
        <dbReference type="ARBA" id="ARBA00009645"/>
    </source>
</evidence>
<evidence type="ECO:0000256" key="8">
    <source>
        <dbReference type="ARBA" id="ARBA00023212"/>
    </source>
</evidence>
<dbReference type="Pfam" id="PF14932">
    <property type="entry name" value="HAUS-augmin3"/>
    <property type="match status" value="1"/>
</dbReference>
<dbReference type="Proteomes" id="UP000472272">
    <property type="component" value="Chromosome 2"/>
</dbReference>
<dbReference type="OMA" id="LEWFCNT"/>
<evidence type="ECO:0000256" key="9">
    <source>
        <dbReference type="ARBA" id="ARBA00023306"/>
    </source>
</evidence>
<keyword evidence="6" id="KW-0498">Mitosis</keyword>
<evidence type="ECO:0000256" key="6">
    <source>
        <dbReference type="ARBA" id="ARBA00022776"/>
    </source>
</evidence>
<dbReference type="AlphaFoldDB" id="A0A670IMX3"/>
<evidence type="ECO:0000256" key="1">
    <source>
        <dbReference type="ARBA" id="ARBA00004186"/>
    </source>
</evidence>
<keyword evidence="5" id="KW-0493">Microtubule</keyword>
<comment type="subcellular location">
    <subcellularLocation>
        <location evidence="1">Cytoplasm</location>
        <location evidence="1">Cytoskeleton</location>
        <location evidence="1">Spindle</location>
    </subcellularLocation>
</comment>
<reference evidence="11" key="3">
    <citation type="submission" date="2025-09" db="UniProtKB">
        <authorList>
            <consortium name="Ensembl"/>
        </authorList>
    </citation>
    <scope>IDENTIFICATION</scope>
</reference>
<dbReference type="Ensembl" id="ENSPMRT00000013483.1">
    <property type="protein sequence ID" value="ENSPMRP00000012622.1"/>
    <property type="gene ID" value="ENSPMRG00000008451.1"/>
</dbReference>
<dbReference type="PRINTS" id="PR02089">
    <property type="entry name" value="HAUSAUGMINL3"/>
</dbReference>
<evidence type="ECO:0000259" key="10">
    <source>
        <dbReference type="Pfam" id="PF14932"/>
    </source>
</evidence>
<evidence type="ECO:0000313" key="12">
    <source>
        <dbReference type="Proteomes" id="UP000472272"/>
    </source>
</evidence>
<keyword evidence="9" id="KW-0131">Cell cycle</keyword>
<keyword evidence="3" id="KW-0963">Cytoplasm</keyword>
<dbReference type="GO" id="GO:0051225">
    <property type="term" value="P:spindle assembly"/>
    <property type="evidence" value="ECO:0007669"/>
    <property type="project" value="InterPro"/>
</dbReference>
<dbReference type="GO" id="GO:0005815">
    <property type="term" value="C:microtubule organizing center"/>
    <property type="evidence" value="ECO:0007669"/>
    <property type="project" value="TreeGrafter"/>
</dbReference>
<proteinExistence type="inferred from homology"/>
<sequence length="516" mass="58815">ASCIFDRGSEFVETLKFVYPKADGLQEKDFDWLFDCPETEQFLESFCNIVGEENVSSSTELEAYEKLVISGKPVLEGEALEQVLKTCRQASQLRCAMQENDTLPLETLEQEVQMLKSQCACRVKRRTKLQIRLASLKRELCHSAEKKEKASRELKKAHLRLEPENFQSNDALSQACKKVKELMQWHRKPASKRQEASMAAADLERCFKLEEKVTKALLGFSPKVLPDVVSDVEADQTVLVKRGQGDTWEKLNTGSMERREELERMALAYMCSQEKALVTSANIKGISYTLKWAGKALKAAKENKEQLCILQREVRQAKTKKLVPLLQTSASLLRLPVVCGELTLETRKLGHLVSMQEQAAGQMMVQWSHLELLWLLLMHEQKNLQQMKTQLEGMVATSNESHAKLQEWQACFEDSRFSIKQCPRTLIDPSDLTMLWEMLNRHSQDKQLFHAYGALAGWGSRLCQELRMLKVQLATPHSQLPKLESDNEVLHCLMYGDCNQLMLRAQVSKSCSPSCV</sequence>
<dbReference type="PANTHER" id="PTHR19378:SF1">
    <property type="entry name" value="HAUS AUGMIN-LIKE COMPLEX SUBUNIT 3 N-TERMINAL DOMAIN-CONTAINING PROTEIN"/>
    <property type="match status" value="1"/>
</dbReference>
<dbReference type="GeneTree" id="ENSGT00390000011904"/>
<reference evidence="11 12" key="1">
    <citation type="journal article" date="2019" name="Proc. Natl. Acad. Sci. U.S.A.">
        <title>Regulatory changes in pterin and carotenoid genes underlie balanced color polymorphisms in the wall lizard.</title>
        <authorList>
            <person name="Andrade P."/>
            <person name="Pinho C."/>
            <person name="Perez I de Lanuza G."/>
            <person name="Afonso S."/>
            <person name="Brejcha J."/>
            <person name="Rubin C.J."/>
            <person name="Wallerman O."/>
            <person name="Pereira P."/>
            <person name="Sabatino S.J."/>
            <person name="Bellati A."/>
            <person name="Pellitteri-Rosa D."/>
            <person name="Bosakova Z."/>
            <person name="Bunikis I."/>
            <person name="Carretero M.A."/>
            <person name="Feiner N."/>
            <person name="Marsik P."/>
            <person name="Pauperio F."/>
            <person name="Salvi D."/>
            <person name="Soler L."/>
            <person name="While G.M."/>
            <person name="Uller T."/>
            <person name="Font E."/>
            <person name="Andersson L."/>
            <person name="Carneiro M."/>
        </authorList>
    </citation>
    <scope>NUCLEOTIDE SEQUENCE</scope>
</reference>
<keyword evidence="7" id="KW-0175">Coiled coil</keyword>
<dbReference type="PANTHER" id="PTHR19378">
    <property type="entry name" value="GOLGIN- RELATED"/>
    <property type="match status" value="1"/>
</dbReference>
<keyword evidence="12" id="KW-1185">Reference proteome</keyword>
<feature type="domain" description="HAUS augmin-like complex subunit 3 N-terminal" evidence="10">
    <location>
        <begin position="32"/>
        <end position="281"/>
    </location>
</feature>
<evidence type="ECO:0000313" key="11">
    <source>
        <dbReference type="Ensembl" id="ENSPMRP00000012622.1"/>
    </source>
</evidence>
<reference evidence="11" key="2">
    <citation type="submission" date="2025-08" db="UniProtKB">
        <authorList>
            <consortium name="Ensembl"/>
        </authorList>
    </citation>
    <scope>IDENTIFICATION</scope>
</reference>
<evidence type="ECO:0000256" key="4">
    <source>
        <dbReference type="ARBA" id="ARBA00022618"/>
    </source>
</evidence>
<dbReference type="GO" id="GO:0072686">
    <property type="term" value="C:mitotic spindle"/>
    <property type="evidence" value="ECO:0007669"/>
    <property type="project" value="TreeGrafter"/>
</dbReference>
<evidence type="ECO:0000256" key="3">
    <source>
        <dbReference type="ARBA" id="ARBA00022490"/>
    </source>
</evidence>